<keyword evidence="3" id="KW-1003">Cell membrane</keyword>
<evidence type="ECO:0000256" key="1">
    <source>
        <dbReference type="ARBA" id="ARBA00004651"/>
    </source>
</evidence>
<dbReference type="Proteomes" id="UP001159042">
    <property type="component" value="Unassembled WGS sequence"/>
</dbReference>
<dbReference type="InterPro" id="IPR052192">
    <property type="entry name" value="Insect_Ionotropic_Sensory_Rcpt"/>
</dbReference>
<feature type="domain" description="Putative ionotropic receptor ligand binding" evidence="12">
    <location>
        <begin position="34"/>
        <end position="201"/>
    </location>
</feature>
<dbReference type="GO" id="GO:0005886">
    <property type="term" value="C:plasma membrane"/>
    <property type="evidence" value="ECO:0007669"/>
    <property type="project" value="UniProtKB-SubCell"/>
</dbReference>
<feature type="chain" id="PRO_5043698367" evidence="10">
    <location>
        <begin position="21"/>
        <end position="625"/>
    </location>
</feature>
<name>A0AAV8W4H3_9CUCU</name>
<evidence type="ECO:0000259" key="11">
    <source>
        <dbReference type="Pfam" id="PF00060"/>
    </source>
</evidence>
<dbReference type="Pfam" id="PF24061">
    <property type="entry name" value="LBD_receptor"/>
    <property type="match status" value="1"/>
</dbReference>
<keyword evidence="7" id="KW-0675">Receptor</keyword>
<keyword evidence="5 9" id="KW-1133">Transmembrane helix</keyword>
<dbReference type="Pfam" id="PF00060">
    <property type="entry name" value="Lig_chan"/>
    <property type="match status" value="1"/>
</dbReference>
<evidence type="ECO:0000256" key="3">
    <source>
        <dbReference type="ARBA" id="ARBA00022475"/>
    </source>
</evidence>
<comment type="similarity">
    <text evidence="2">Belongs to the glutamate-gated ion channel (TC 1.A.10.1) family.</text>
</comment>
<organism evidence="13 14">
    <name type="scientific">Exocentrus adspersus</name>
    <dbReference type="NCBI Taxonomy" id="1586481"/>
    <lineage>
        <taxon>Eukaryota</taxon>
        <taxon>Metazoa</taxon>
        <taxon>Ecdysozoa</taxon>
        <taxon>Arthropoda</taxon>
        <taxon>Hexapoda</taxon>
        <taxon>Insecta</taxon>
        <taxon>Pterygota</taxon>
        <taxon>Neoptera</taxon>
        <taxon>Endopterygota</taxon>
        <taxon>Coleoptera</taxon>
        <taxon>Polyphaga</taxon>
        <taxon>Cucujiformia</taxon>
        <taxon>Chrysomeloidea</taxon>
        <taxon>Cerambycidae</taxon>
        <taxon>Lamiinae</taxon>
        <taxon>Acanthocinini</taxon>
        <taxon>Exocentrus</taxon>
    </lineage>
</organism>
<evidence type="ECO:0000256" key="2">
    <source>
        <dbReference type="ARBA" id="ARBA00008685"/>
    </source>
</evidence>
<dbReference type="GO" id="GO:0050906">
    <property type="term" value="P:detection of stimulus involved in sensory perception"/>
    <property type="evidence" value="ECO:0007669"/>
    <property type="project" value="UniProtKB-ARBA"/>
</dbReference>
<evidence type="ECO:0000259" key="12">
    <source>
        <dbReference type="Pfam" id="PF24061"/>
    </source>
</evidence>
<gene>
    <name evidence="13" type="ORF">NQ315_003129</name>
</gene>
<evidence type="ECO:0000313" key="13">
    <source>
        <dbReference type="EMBL" id="KAJ8921511.1"/>
    </source>
</evidence>
<proteinExistence type="inferred from homology"/>
<evidence type="ECO:0000256" key="5">
    <source>
        <dbReference type="ARBA" id="ARBA00022989"/>
    </source>
</evidence>
<accession>A0AAV8W4H3</accession>
<comment type="subcellular location">
    <subcellularLocation>
        <location evidence="1">Cell membrane</location>
        <topology evidence="1">Multi-pass membrane protein</topology>
    </subcellularLocation>
</comment>
<keyword evidence="14" id="KW-1185">Reference proteome</keyword>
<dbReference type="PANTHER" id="PTHR42643:SF30">
    <property type="entry name" value="IONOTROPIC RECEPTOR 40A-RELATED"/>
    <property type="match status" value="1"/>
</dbReference>
<dbReference type="EMBL" id="JANEYG010000010">
    <property type="protein sequence ID" value="KAJ8921511.1"/>
    <property type="molecule type" value="Genomic_DNA"/>
</dbReference>
<keyword evidence="4 9" id="KW-0812">Transmembrane</keyword>
<feature type="transmembrane region" description="Helical" evidence="9">
    <location>
        <begin position="395"/>
        <end position="413"/>
    </location>
</feature>
<comment type="caution">
    <text evidence="13">The sequence shown here is derived from an EMBL/GenBank/DDBJ whole genome shotgun (WGS) entry which is preliminary data.</text>
</comment>
<reference evidence="13 14" key="1">
    <citation type="journal article" date="2023" name="Insect Mol. Biol.">
        <title>Genome sequencing provides insights into the evolution of gene families encoding plant cell wall-degrading enzymes in longhorned beetles.</title>
        <authorList>
            <person name="Shin N.R."/>
            <person name="Okamura Y."/>
            <person name="Kirsch R."/>
            <person name="Pauchet Y."/>
        </authorList>
    </citation>
    <scope>NUCLEOTIDE SEQUENCE [LARGE SCALE GENOMIC DNA]</scope>
    <source>
        <strain evidence="13">EAD_L_NR</strain>
    </source>
</reference>
<feature type="signal peptide" evidence="10">
    <location>
        <begin position="1"/>
        <end position="20"/>
    </location>
</feature>
<evidence type="ECO:0000313" key="14">
    <source>
        <dbReference type="Proteomes" id="UP001159042"/>
    </source>
</evidence>
<sequence>MNSSTIFFLIVYLNCNLTHCDTSDLFSRERDIRTSLSQCIIQACKRFFTSNFGTVTYSLPLVEVNKSLVSATLLNQLVLPVLQAEQLWSMLVVNVKRPELVPVEHPRKSLSYIIQIREENEFARNIKKLENSKRWNPHARFLVVSPTVFQNPSTVAMEIIKSLWYHNVVDAAVLLADTNNNTNFHVYSWKPYNRFSCGDNFQDLAPVDACSFGVTTTTTRMSWFGEKIPSQLYKCPIRVKYIVWPPFVMDTKPTAQVSHLPSELGGNVDEDFSATKDLKLLKENKVDVVVGGYVKTGHRILFFDASQTYMQESLVWCVPHQPVSKNFKNMLNILQTEVWEVVFVLYLITSICMWFVSVYNVKELRYYKFIQNCLLGNYSVLIGGCVNALPKTPQVRYFIGILILLSLKLNILYNSYFTSILSLPHYEEKFGEMEQIYRHNLKTYFLPQYKPFFDAVGDQSKQINNVPLGLINMNWRNCTHIPTCLGFVITKKDSAICLPRMYKDYLKTNHTWEHFKAIYCSDQNVVTFPMNFLMRKGFPLYKLFDGVIRKIISAGFIYKWKQDALTDECNDNHREALEVREVDIKFSNLVPVFYMMGIGYAVATLAFIGEVVLGRKEEGDKSVML</sequence>
<evidence type="ECO:0000256" key="8">
    <source>
        <dbReference type="ARBA" id="ARBA00023180"/>
    </source>
</evidence>
<dbReference type="PANTHER" id="PTHR42643">
    <property type="entry name" value="IONOTROPIC RECEPTOR 20A-RELATED"/>
    <property type="match status" value="1"/>
</dbReference>
<dbReference type="AlphaFoldDB" id="A0AAV8W4H3"/>
<evidence type="ECO:0000256" key="9">
    <source>
        <dbReference type="SAM" id="Phobius"/>
    </source>
</evidence>
<dbReference type="SUPFAM" id="SSF53850">
    <property type="entry name" value="Periplasmic binding protein-like II"/>
    <property type="match status" value="1"/>
</dbReference>
<dbReference type="InterPro" id="IPR001320">
    <property type="entry name" value="Iontro_rcpt_C"/>
</dbReference>
<feature type="transmembrane region" description="Helical" evidence="9">
    <location>
        <begin position="592"/>
        <end position="613"/>
    </location>
</feature>
<evidence type="ECO:0000256" key="6">
    <source>
        <dbReference type="ARBA" id="ARBA00023136"/>
    </source>
</evidence>
<feature type="domain" description="Ionotropic glutamate receptor C-terminal" evidence="11">
    <location>
        <begin position="336"/>
        <end position="599"/>
    </location>
</feature>
<feature type="transmembrane region" description="Helical" evidence="9">
    <location>
        <begin position="338"/>
        <end position="357"/>
    </location>
</feature>
<keyword evidence="8" id="KW-0325">Glycoprotein</keyword>
<evidence type="ECO:0000256" key="7">
    <source>
        <dbReference type="ARBA" id="ARBA00023170"/>
    </source>
</evidence>
<keyword evidence="10" id="KW-0732">Signal</keyword>
<dbReference type="Gene3D" id="1.10.287.70">
    <property type="match status" value="1"/>
</dbReference>
<protein>
    <submittedName>
        <fullName evidence="13">Uncharacterized protein</fullName>
    </submittedName>
</protein>
<evidence type="ECO:0000256" key="4">
    <source>
        <dbReference type="ARBA" id="ARBA00022692"/>
    </source>
</evidence>
<dbReference type="GO" id="GO:0015276">
    <property type="term" value="F:ligand-gated monoatomic ion channel activity"/>
    <property type="evidence" value="ECO:0007669"/>
    <property type="project" value="InterPro"/>
</dbReference>
<evidence type="ECO:0000256" key="10">
    <source>
        <dbReference type="SAM" id="SignalP"/>
    </source>
</evidence>
<dbReference type="InterPro" id="IPR056198">
    <property type="entry name" value="LBD_receptor"/>
</dbReference>
<keyword evidence="6 9" id="KW-0472">Membrane</keyword>